<dbReference type="GO" id="GO:0005524">
    <property type="term" value="F:ATP binding"/>
    <property type="evidence" value="ECO:0007669"/>
    <property type="project" value="UniProtKB-KW"/>
</dbReference>
<evidence type="ECO:0000256" key="6">
    <source>
        <dbReference type="ARBA" id="ARBA00023004"/>
    </source>
</evidence>
<evidence type="ECO:0000313" key="11">
    <source>
        <dbReference type="EMBL" id="CAA9441776.1"/>
    </source>
</evidence>
<keyword evidence="4" id="KW-0547">Nucleotide-binding</keyword>
<dbReference type="CDD" id="cd03259">
    <property type="entry name" value="ABC_Carb_Solutes_like"/>
    <property type="match status" value="1"/>
</dbReference>
<dbReference type="Pfam" id="PF00005">
    <property type="entry name" value="ABC_tran"/>
    <property type="match status" value="1"/>
</dbReference>
<keyword evidence="2" id="KW-1003">Cell membrane</keyword>
<dbReference type="SUPFAM" id="SSF50331">
    <property type="entry name" value="MOP-like"/>
    <property type="match status" value="1"/>
</dbReference>
<dbReference type="FunFam" id="3.40.50.300:FF:000425">
    <property type="entry name" value="Probable ABC transporter, ATP-binding subunit"/>
    <property type="match status" value="1"/>
</dbReference>
<dbReference type="PROSITE" id="PS00211">
    <property type="entry name" value="ABC_TRANSPORTER_1"/>
    <property type="match status" value="1"/>
</dbReference>
<keyword evidence="5 11" id="KW-0067">ATP-binding</keyword>
<dbReference type="InterPro" id="IPR012340">
    <property type="entry name" value="NA-bd_OB-fold"/>
</dbReference>
<dbReference type="GO" id="GO:0043190">
    <property type="term" value="C:ATP-binding cassette (ABC) transporter complex"/>
    <property type="evidence" value="ECO:0007669"/>
    <property type="project" value="InterPro"/>
</dbReference>
<feature type="domain" description="ABC transporter" evidence="10">
    <location>
        <begin position="1"/>
        <end position="209"/>
    </location>
</feature>
<reference evidence="11" key="1">
    <citation type="submission" date="2020-02" db="EMBL/GenBank/DDBJ databases">
        <authorList>
            <person name="Meier V. D."/>
        </authorList>
    </citation>
    <scope>NUCLEOTIDE SEQUENCE</scope>
    <source>
        <strain evidence="11">AVDCRST_MAG37</strain>
    </source>
</reference>
<dbReference type="InterPro" id="IPR003593">
    <property type="entry name" value="AAA+_ATPase"/>
</dbReference>
<keyword evidence="6" id="KW-0408">Iron</keyword>
<dbReference type="AlphaFoldDB" id="A0A6J4QH29"/>
<name>A0A6J4QH29_9ACTN</name>
<evidence type="ECO:0000259" key="10">
    <source>
        <dbReference type="PROSITE" id="PS50893"/>
    </source>
</evidence>
<dbReference type="PANTHER" id="PTHR42781">
    <property type="entry name" value="SPERMIDINE/PUTRESCINE IMPORT ATP-BINDING PROTEIN POTA"/>
    <property type="match status" value="1"/>
</dbReference>
<dbReference type="PANTHER" id="PTHR42781:SF4">
    <property type="entry name" value="SPERMIDINE_PUTRESCINE IMPORT ATP-BINDING PROTEIN POTA"/>
    <property type="match status" value="1"/>
</dbReference>
<evidence type="ECO:0000256" key="4">
    <source>
        <dbReference type="ARBA" id="ARBA00022741"/>
    </source>
</evidence>
<evidence type="ECO:0000256" key="1">
    <source>
        <dbReference type="ARBA" id="ARBA00022448"/>
    </source>
</evidence>
<dbReference type="GO" id="GO:0016887">
    <property type="term" value="F:ATP hydrolysis activity"/>
    <property type="evidence" value="ECO:0007669"/>
    <property type="project" value="InterPro"/>
</dbReference>
<dbReference type="InterPro" id="IPR050093">
    <property type="entry name" value="ABC_SmlMolc_Importer"/>
</dbReference>
<dbReference type="InterPro" id="IPR027417">
    <property type="entry name" value="P-loop_NTPase"/>
</dbReference>
<evidence type="ECO:0000256" key="2">
    <source>
        <dbReference type="ARBA" id="ARBA00022475"/>
    </source>
</evidence>
<dbReference type="SMART" id="SM00382">
    <property type="entry name" value="AAA"/>
    <property type="match status" value="1"/>
</dbReference>
<dbReference type="Gene3D" id="2.40.50.140">
    <property type="entry name" value="Nucleic acid-binding proteins"/>
    <property type="match status" value="1"/>
</dbReference>
<dbReference type="GO" id="GO:0015418">
    <property type="term" value="F:ABC-type quaternary ammonium compound transporting activity"/>
    <property type="evidence" value="ECO:0007669"/>
    <property type="project" value="UniProtKB-EC"/>
</dbReference>
<dbReference type="GO" id="GO:0015408">
    <property type="term" value="F:ABC-type ferric iron transporter activity"/>
    <property type="evidence" value="ECO:0007669"/>
    <property type="project" value="InterPro"/>
</dbReference>
<evidence type="ECO:0000256" key="8">
    <source>
        <dbReference type="ARBA" id="ARBA00023136"/>
    </source>
</evidence>
<proteinExistence type="predicted"/>
<evidence type="ECO:0000256" key="9">
    <source>
        <dbReference type="ARBA" id="ARBA00066388"/>
    </source>
</evidence>
<evidence type="ECO:0000256" key="7">
    <source>
        <dbReference type="ARBA" id="ARBA00023065"/>
    </source>
</evidence>
<organism evidence="11">
    <name type="scientific">uncultured Rubrobacteraceae bacterium</name>
    <dbReference type="NCBI Taxonomy" id="349277"/>
    <lineage>
        <taxon>Bacteria</taxon>
        <taxon>Bacillati</taxon>
        <taxon>Actinomycetota</taxon>
        <taxon>Rubrobacteria</taxon>
        <taxon>Rubrobacterales</taxon>
        <taxon>Rubrobacteraceae</taxon>
        <taxon>environmental samples</taxon>
    </lineage>
</organism>
<gene>
    <name evidence="11" type="ORF">AVDCRST_MAG37-1446</name>
</gene>
<dbReference type="PROSITE" id="PS50893">
    <property type="entry name" value="ABC_TRANSPORTER_2"/>
    <property type="match status" value="1"/>
</dbReference>
<dbReference type="EC" id="7.6.2.9" evidence="9"/>
<dbReference type="InterPro" id="IPR013611">
    <property type="entry name" value="Transp-assoc_OB_typ2"/>
</dbReference>
<keyword evidence="8" id="KW-0472">Membrane</keyword>
<dbReference type="InterPro" id="IPR017871">
    <property type="entry name" value="ABC_transporter-like_CS"/>
</dbReference>
<dbReference type="InterPro" id="IPR003439">
    <property type="entry name" value="ABC_transporter-like_ATP-bd"/>
</dbReference>
<evidence type="ECO:0000256" key="3">
    <source>
        <dbReference type="ARBA" id="ARBA00022496"/>
    </source>
</evidence>
<protein>
    <recommendedName>
        <fullName evidence="9">ABC-type quaternary amine transporter</fullName>
        <ecNumber evidence="9">7.6.2.9</ecNumber>
    </recommendedName>
</protein>
<dbReference type="Gene3D" id="3.40.50.300">
    <property type="entry name" value="P-loop containing nucleotide triphosphate hydrolases"/>
    <property type="match status" value="1"/>
</dbReference>
<dbReference type="Gene3D" id="2.40.50.100">
    <property type="match status" value="1"/>
</dbReference>
<keyword evidence="3" id="KW-0410">Iron transport</keyword>
<accession>A0A6J4QH29</accession>
<sequence length="315" mass="34561">MEPGELVAFLGPSGCGKTTVLKIIAGLLRPASGDVLIDGDSVLAVPPEKRGAAMVFQKPLLFPRMSVAANIGFGLKMRNVQKDHADRRVVTALRRVRMEGFADRRPGELSGGQQQRIALARALVIEPRLLLLDEPLSALDANLRGEMRELVREVQEQEGYTTVFVTHDQEEAVVLADRIALLFDGKLQMYDEPQAFYDRPASRRIAEFFGATNFIHGRVRNGTVETPLGNLSLAEAAPAGEVTLTIRPEAVRLGEGENSFSARITRVAYLGTRIDCGLNANGVELRVVLPPDARMREGEKVTVRLPSKSLWVLRS</sequence>
<keyword evidence="11" id="KW-0378">Hydrolase</keyword>
<dbReference type="InterPro" id="IPR015853">
    <property type="entry name" value="ABC_transpr_FbpC"/>
</dbReference>
<dbReference type="EMBL" id="CADCVD010000061">
    <property type="protein sequence ID" value="CAA9441776.1"/>
    <property type="molecule type" value="Genomic_DNA"/>
</dbReference>
<evidence type="ECO:0000256" key="5">
    <source>
        <dbReference type="ARBA" id="ARBA00022840"/>
    </source>
</evidence>
<dbReference type="SUPFAM" id="SSF52540">
    <property type="entry name" value="P-loop containing nucleoside triphosphate hydrolases"/>
    <property type="match status" value="1"/>
</dbReference>
<keyword evidence="1" id="KW-0813">Transport</keyword>
<dbReference type="Pfam" id="PF08402">
    <property type="entry name" value="TOBE_2"/>
    <property type="match status" value="1"/>
</dbReference>
<dbReference type="InterPro" id="IPR008995">
    <property type="entry name" value="Mo/tungstate-bd_C_term_dom"/>
</dbReference>
<keyword evidence="7" id="KW-0406">Ion transport</keyword>